<evidence type="ECO:0000313" key="12">
    <source>
        <dbReference type="EMBL" id="TNY19578.1"/>
    </source>
</evidence>
<dbReference type="GO" id="GO:0005524">
    <property type="term" value="F:ATP binding"/>
    <property type="evidence" value="ECO:0007669"/>
    <property type="project" value="UniProtKB-KW"/>
</dbReference>
<evidence type="ECO:0000256" key="10">
    <source>
        <dbReference type="SAM" id="Phobius"/>
    </source>
</evidence>
<feature type="transmembrane region" description="Helical" evidence="10">
    <location>
        <begin position="558"/>
        <end position="578"/>
    </location>
</feature>
<dbReference type="PROSITE" id="PS50893">
    <property type="entry name" value="ABC_TRANSPORTER_2"/>
    <property type="match status" value="2"/>
</dbReference>
<evidence type="ECO:0000256" key="2">
    <source>
        <dbReference type="ARBA" id="ARBA00006012"/>
    </source>
</evidence>
<keyword evidence="7 10" id="KW-1133">Transmembrane helix</keyword>
<accession>A0A5C5FRS1</accession>
<dbReference type="InterPro" id="IPR013525">
    <property type="entry name" value="ABC2_TM"/>
</dbReference>
<comment type="caution">
    <text evidence="12">The sequence shown here is derived from an EMBL/GenBank/DDBJ whole genome shotgun (WGS) entry which is preliminary data.</text>
</comment>
<proteinExistence type="inferred from homology"/>
<feature type="compositionally biased region" description="Basic and acidic residues" evidence="9">
    <location>
        <begin position="721"/>
        <end position="732"/>
    </location>
</feature>
<feature type="domain" description="ABC transporter" evidence="11">
    <location>
        <begin position="809"/>
        <end position="1050"/>
    </location>
</feature>
<keyword evidence="13" id="KW-1185">Reference proteome</keyword>
<dbReference type="InterPro" id="IPR010929">
    <property type="entry name" value="PDR_CDR_ABC"/>
</dbReference>
<evidence type="ECO:0000256" key="1">
    <source>
        <dbReference type="ARBA" id="ARBA00004141"/>
    </source>
</evidence>
<dbReference type="CDD" id="cd03232">
    <property type="entry name" value="ABCG_PDR_domain2"/>
    <property type="match status" value="1"/>
</dbReference>
<reference evidence="12 13" key="1">
    <citation type="submission" date="2019-03" db="EMBL/GenBank/DDBJ databases">
        <title>Rhodosporidium diobovatum UCD-FST 08-225 genome sequencing, assembly, and annotation.</title>
        <authorList>
            <person name="Fakankun I.U."/>
            <person name="Fristensky B."/>
            <person name="Levin D.B."/>
        </authorList>
    </citation>
    <scope>NUCLEOTIDE SEQUENCE [LARGE SCALE GENOMIC DNA]</scope>
    <source>
        <strain evidence="12 13">UCD-FST 08-225</strain>
    </source>
</reference>
<evidence type="ECO:0000256" key="7">
    <source>
        <dbReference type="ARBA" id="ARBA00022989"/>
    </source>
</evidence>
<feature type="transmembrane region" description="Helical" evidence="10">
    <location>
        <begin position="1228"/>
        <end position="1255"/>
    </location>
</feature>
<dbReference type="InterPro" id="IPR027417">
    <property type="entry name" value="P-loop_NTPase"/>
</dbReference>
<evidence type="ECO:0000256" key="3">
    <source>
        <dbReference type="ARBA" id="ARBA00022448"/>
    </source>
</evidence>
<feature type="transmembrane region" description="Helical" evidence="10">
    <location>
        <begin position="674"/>
        <end position="695"/>
    </location>
</feature>
<dbReference type="Gene3D" id="3.40.50.300">
    <property type="entry name" value="P-loop containing nucleotide triphosphate hydrolases"/>
    <property type="match status" value="2"/>
</dbReference>
<feature type="transmembrane region" description="Helical" evidence="10">
    <location>
        <begin position="486"/>
        <end position="519"/>
    </location>
</feature>
<dbReference type="Pfam" id="PF00005">
    <property type="entry name" value="ABC_tran"/>
    <property type="match status" value="2"/>
</dbReference>
<evidence type="ECO:0000259" key="11">
    <source>
        <dbReference type="PROSITE" id="PS50893"/>
    </source>
</evidence>
<dbReference type="SMART" id="SM00382">
    <property type="entry name" value="AAA"/>
    <property type="match status" value="2"/>
</dbReference>
<dbReference type="EMBL" id="SOZI01000091">
    <property type="protein sequence ID" value="TNY19578.1"/>
    <property type="molecule type" value="Genomic_DNA"/>
</dbReference>
<dbReference type="Pfam" id="PF19055">
    <property type="entry name" value="ABC2_membrane_7"/>
    <property type="match status" value="1"/>
</dbReference>
<feature type="transmembrane region" description="Helical" evidence="10">
    <location>
        <begin position="1299"/>
        <end position="1320"/>
    </location>
</feature>
<feature type="transmembrane region" description="Helical" evidence="10">
    <location>
        <begin position="525"/>
        <end position="546"/>
    </location>
</feature>
<protein>
    <submittedName>
        <fullName evidence="12">Catalytic activity: RhaA is able to hydrolyze alpha-1</fullName>
    </submittedName>
</protein>
<dbReference type="Pfam" id="PF06422">
    <property type="entry name" value="PDR_CDR"/>
    <property type="match status" value="1"/>
</dbReference>
<feature type="transmembrane region" description="Helical" evidence="10">
    <location>
        <begin position="1186"/>
        <end position="1207"/>
    </location>
</feature>
<dbReference type="Pfam" id="PF01061">
    <property type="entry name" value="ABC2_membrane"/>
    <property type="match status" value="2"/>
</dbReference>
<gene>
    <name evidence="12" type="ORF">DMC30DRAFT_417770</name>
</gene>
<feature type="compositionally biased region" description="Gly residues" evidence="9">
    <location>
        <begin position="733"/>
        <end position="742"/>
    </location>
</feature>
<keyword evidence="3" id="KW-0813">Transport</keyword>
<dbReference type="GO" id="GO:0016020">
    <property type="term" value="C:membrane"/>
    <property type="evidence" value="ECO:0007669"/>
    <property type="project" value="UniProtKB-SubCell"/>
</dbReference>
<evidence type="ECO:0000313" key="13">
    <source>
        <dbReference type="Proteomes" id="UP000311382"/>
    </source>
</evidence>
<dbReference type="InterPro" id="IPR003439">
    <property type="entry name" value="ABC_transporter-like_ATP-bd"/>
</dbReference>
<keyword evidence="5" id="KW-0547">Nucleotide-binding</keyword>
<dbReference type="InterPro" id="IPR003593">
    <property type="entry name" value="AAA+_ATPase"/>
</dbReference>
<feature type="region of interest" description="Disordered" evidence="9">
    <location>
        <begin position="721"/>
        <end position="795"/>
    </location>
</feature>
<dbReference type="InterPro" id="IPR043926">
    <property type="entry name" value="ABCG_dom"/>
</dbReference>
<feature type="domain" description="ABC transporter" evidence="11">
    <location>
        <begin position="49"/>
        <end position="317"/>
    </location>
</feature>
<evidence type="ECO:0000256" key="9">
    <source>
        <dbReference type="SAM" id="MobiDB-lite"/>
    </source>
</evidence>
<evidence type="ECO:0000256" key="8">
    <source>
        <dbReference type="ARBA" id="ARBA00023136"/>
    </source>
</evidence>
<dbReference type="SUPFAM" id="SSF52540">
    <property type="entry name" value="P-loop containing nucleoside triphosphate hydrolases"/>
    <property type="match status" value="2"/>
</dbReference>
<dbReference type="GO" id="GO:0140359">
    <property type="term" value="F:ABC-type transporter activity"/>
    <property type="evidence" value="ECO:0007669"/>
    <property type="project" value="InterPro"/>
</dbReference>
<feature type="transmembrane region" description="Helical" evidence="10">
    <location>
        <begin position="1156"/>
        <end position="1174"/>
    </location>
</feature>
<feature type="compositionally biased region" description="Basic and acidic residues" evidence="9">
    <location>
        <begin position="753"/>
        <end position="775"/>
    </location>
</feature>
<dbReference type="InterPro" id="IPR034003">
    <property type="entry name" value="ABCG_PDR_2"/>
</dbReference>
<dbReference type="InterPro" id="IPR017871">
    <property type="entry name" value="ABC_transporter-like_CS"/>
</dbReference>
<comment type="similarity">
    <text evidence="2">Belongs to the ABC transporter superfamily. ABCG family. PDR (TC 3.A.1.205) subfamily.</text>
</comment>
<dbReference type="Proteomes" id="UP000311382">
    <property type="component" value="Unassembled WGS sequence"/>
</dbReference>
<dbReference type="STRING" id="5288.A0A5C5FRS1"/>
<sequence length="1496" mass="165117">MHHGGNLPHGLPLRFADLAVPDPGGRAGTDQLVDDLKHSLVDLATGGPVRRAYANARQGKGHHAQGKLLVAGVEGAVNQGELLLVIGPPTANASILVRALSCSDDLPLSPTSHLDYGLVDHSNAHRPTLFPRAGRDHSRNLRSQVVYMDDRDVHFATLSLESTLRPAAEAKTPEHRQDGSTRSQWADRLMRGVVDALGLSHAIKTAVGSPLVRGLSGGERKRASLAECLLSRAAILLLDGPFNGLDSSTAVSMLEYLRNWAVEGKRSIVATTPHCADALYEQFDKVLVLDSRGRQVFFGRTGDAQPYFEQRGFTRRVDLGEGTSEFLVGCIEGRHNDVDLERRWRMSPQRKALLHELEETYPAAYPLDMCAVPLFAALQDEKSRFTPSTSHYTVSFPRQVALLTRRQYALIRSELPSYTTKTVVNLLLSVTVGTLFFRLPATTEHAFTRGSLLLLSIMFNAYLSLAELGKTIEGRDIVKRQGDYGFFSASALAVARVLGDLPLIGVQCLLFGTITYLLAGLQPSLEAFAVYLLFVYATALNLSCLFRMVAAFSPNFEGAIRFCGVALNVLVMYAGYFIPTPSMRPWLKWVHYVVDPISYSYEAVLANEFHGLSLSCSPSDIVPSGPTYDSVSDLYKTCTLPGSTPGSLTVSGDAYLSLTYDFAYSRVWRNLGVLAVQACAFLVVGVVATEFLHFAPGGTRRVWKRTRAAQRRLFGEKWRRERGSGDYGERGEAGGAEGGDNGHGAQQERRRRPSAEEMRLLDEEAMEEGRDWRDDSVEEEADYSVEGTPLYGSEVDEGEDVESIEGSVLAWNNVSLWIDTELETRRLLDRVSGYIKPGRVCALLGASGAGKSTLLNVLAGRSPGVVRGTIRVDGVEPDSDFYRNTGYVEQFDLHDDRSSVREALEFSALLRQDASIPDADKLAYVDHVLDLLDLSHLQDAIIGTPSAGLNAEQRKRLTIAVEVVSRPAILFCDEPTTGLDTKSALRVVKLLRRLARTGLAVICTIHQPSAETFGIFDDLLLLQRGGKQVYFGPRDDAVSFFSRDSSINEADAPAFSNPADFLLDVSKTGVDVPDEDLGEVDDLDVLSKRWSSSPENGTVKQELVKLGAPVHTRDPSSRLLRKPPPPSASVWRQCVLLTKRVSKHYYRDPSFSYTKLFTSTIVPLIVGLSFFLVGRERTIVSFQNRMFSVFLLLFVPVVWMNAIIFKVHALRGLWEARERPSRIYGRTAFVTSLLVSEIPYSVVCGAAYFVLWHFLVGLPFKASTMGFAFLLIQIFFFFQSTWALWIVSLSQSLGTVANLLPFFLVAMEAFNGSLISYHQMPVYYRWLYWVSPFQHYVRAMLGALLHAQPVECAAVEVVSFRPPSGLTCASYAGEYLRTHAGYLLSPDATDACNFCPMSSGDDFLSSLNISHGDRWTSLAVLAAYSISNILITYSLVFFPSRVPGWLSAFVAKTTGQVGDGRKRAEQVAAEEWAREIAYEREHPEVHASTVAHDPFA</sequence>
<comment type="subcellular location">
    <subcellularLocation>
        <location evidence="1">Membrane</location>
        <topology evidence="1">Multi-pass membrane protein</topology>
    </subcellularLocation>
</comment>
<evidence type="ECO:0000256" key="4">
    <source>
        <dbReference type="ARBA" id="ARBA00022692"/>
    </source>
</evidence>
<keyword evidence="4 10" id="KW-0812">Transmembrane</keyword>
<dbReference type="PROSITE" id="PS00211">
    <property type="entry name" value="ABC_TRANSPORTER_1"/>
    <property type="match status" value="1"/>
</dbReference>
<dbReference type="OrthoDB" id="245989at2759"/>
<dbReference type="PANTHER" id="PTHR19241">
    <property type="entry name" value="ATP-BINDING CASSETTE TRANSPORTER"/>
    <property type="match status" value="1"/>
</dbReference>
<evidence type="ECO:0000256" key="6">
    <source>
        <dbReference type="ARBA" id="ARBA00022840"/>
    </source>
</evidence>
<organism evidence="12 13">
    <name type="scientific">Rhodotorula diobovata</name>
    <dbReference type="NCBI Taxonomy" id="5288"/>
    <lineage>
        <taxon>Eukaryota</taxon>
        <taxon>Fungi</taxon>
        <taxon>Dikarya</taxon>
        <taxon>Basidiomycota</taxon>
        <taxon>Pucciniomycotina</taxon>
        <taxon>Microbotryomycetes</taxon>
        <taxon>Sporidiobolales</taxon>
        <taxon>Sporidiobolaceae</taxon>
        <taxon>Rhodotorula</taxon>
    </lineage>
</organism>
<dbReference type="GO" id="GO:0016887">
    <property type="term" value="F:ATP hydrolysis activity"/>
    <property type="evidence" value="ECO:0007669"/>
    <property type="project" value="InterPro"/>
</dbReference>
<keyword evidence="6" id="KW-0067">ATP-binding</keyword>
<name>A0A5C5FRS1_9BASI</name>
<keyword evidence="8 10" id="KW-0472">Membrane</keyword>
<feature type="transmembrane region" description="Helical" evidence="10">
    <location>
        <begin position="1415"/>
        <end position="1438"/>
    </location>
</feature>
<evidence type="ECO:0000256" key="5">
    <source>
        <dbReference type="ARBA" id="ARBA00022741"/>
    </source>
</evidence>
<feature type="transmembrane region" description="Helical" evidence="10">
    <location>
        <begin position="1267"/>
        <end position="1287"/>
    </location>
</feature>